<dbReference type="InterPro" id="IPR055298">
    <property type="entry name" value="AtLOH3-like"/>
</dbReference>
<dbReference type="Proteomes" id="UP001140949">
    <property type="component" value="Unassembled WGS sequence"/>
</dbReference>
<evidence type="ECO:0000313" key="2">
    <source>
        <dbReference type="EMBL" id="KAJ6830443.1"/>
    </source>
</evidence>
<organism evidence="2 3">
    <name type="scientific">Iris pallida</name>
    <name type="common">Sweet iris</name>
    <dbReference type="NCBI Taxonomy" id="29817"/>
    <lineage>
        <taxon>Eukaryota</taxon>
        <taxon>Viridiplantae</taxon>
        <taxon>Streptophyta</taxon>
        <taxon>Embryophyta</taxon>
        <taxon>Tracheophyta</taxon>
        <taxon>Spermatophyta</taxon>
        <taxon>Magnoliopsida</taxon>
        <taxon>Liliopsida</taxon>
        <taxon>Asparagales</taxon>
        <taxon>Iridaceae</taxon>
        <taxon>Iridoideae</taxon>
        <taxon>Irideae</taxon>
        <taxon>Iris</taxon>
    </lineage>
</organism>
<dbReference type="InterPro" id="IPR012337">
    <property type="entry name" value="RNaseH-like_sf"/>
</dbReference>
<reference evidence="2" key="2">
    <citation type="submission" date="2023-04" db="EMBL/GenBank/DDBJ databases">
        <authorList>
            <person name="Bruccoleri R.E."/>
            <person name="Oakeley E.J."/>
            <person name="Faust A.-M."/>
            <person name="Dessus-Babus S."/>
            <person name="Altorfer M."/>
            <person name="Burckhardt D."/>
            <person name="Oertli M."/>
            <person name="Naumann U."/>
            <person name="Petersen F."/>
            <person name="Wong J."/>
        </authorList>
    </citation>
    <scope>NUCLEOTIDE SEQUENCE</scope>
    <source>
        <strain evidence="2">GSM-AAB239-AS_SAM_17_03QT</strain>
        <tissue evidence="2">Leaf</tissue>
    </source>
</reference>
<evidence type="ECO:0000313" key="3">
    <source>
        <dbReference type="Proteomes" id="UP001140949"/>
    </source>
</evidence>
<gene>
    <name evidence="2" type="ORF">M6B38_354400</name>
</gene>
<dbReference type="EMBL" id="JANAVB010017598">
    <property type="protein sequence ID" value="KAJ6830443.1"/>
    <property type="molecule type" value="Genomic_DNA"/>
</dbReference>
<dbReference type="Pfam" id="PF05699">
    <property type="entry name" value="Dimer_Tnp_hAT"/>
    <property type="match status" value="1"/>
</dbReference>
<dbReference type="AlphaFoldDB" id="A0AAX6GPG8"/>
<dbReference type="PANTHER" id="PTHR11697">
    <property type="entry name" value="GENERAL TRANSCRIPTION FACTOR 2-RELATED ZINC FINGER PROTEIN"/>
    <property type="match status" value="1"/>
</dbReference>
<dbReference type="PANTHER" id="PTHR11697:SF230">
    <property type="entry name" value="ZINC FINGER, MYM DOMAIN CONTAINING 1"/>
    <property type="match status" value="1"/>
</dbReference>
<dbReference type="InterPro" id="IPR008906">
    <property type="entry name" value="HATC_C_dom"/>
</dbReference>
<comment type="caution">
    <text evidence="2">The sequence shown here is derived from an EMBL/GenBank/DDBJ whole genome shotgun (WGS) entry which is preliminary data.</text>
</comment>
<sequence length="119" mass="13933">MHYLRSQLEHYEVDVLNHTKFQNMTTITELCRGLAETNKAQSYNLIDRLIRLVLTLPVSTTTTERAFSAMKHVKSALRSKMDEEFLTDSMIIFIEREITKTIDSDSIIDEFYSLKNRRA</sequence>
<accession>A0AAX6GPG8</accession>
<reference evidence="2" key="1">
    <citation type="journal article" date="2023" name="GigaByte">
        <title>Genome assembly of the bearded iris, Iris pallida Lam.</title>
        <authorList>
            <person name="Bruccoleri R.E."/>
            <person name="Oakeley E.J."/>
            <person name="Faust A.M.E."/>
            <person name="Altorfer M."/>
            <person name="Dessus-Babus S."/>
            <person name="Burckhardt D."/>
            <person name="Oertli M."/>
            <person name="Naumann U."/>
            <person name="Petersen F."/>
            <person name="Wong J."/>
        </authorList>
    </citation>
    <scope>NUCLEOTIDE SEQUENCE</scope>
    <source>
        <strain evidence="2">GSM-AAB239-AS_SAM_17_03QT</strain>
    </source>
</reference>
<keyword evidence="3" id="KW-1185">Reference proteome</keyword>
<proteinExistence type="predicted"/>
<feature type="domain" description="HAT C-terminal dimerisation" evidence="1">
    <location>
        <begin position="38"/>
        <end position="97"/>
    </location>
</feature>
<dbReference type="SUPFAM" id="SSF53098">
    <property type="entry name" value="Ribonuclease H-like"/>
    <property type="match status" value="1"/>
</dbReference>
<name>A0AAX6GPG8_IRIPA</name>
<dbReference type="GO" id="GO:0046983">
    <property type="term" value="F:protein dimerization activity"/>
    <property type="evidence" value="ECO:0007669"/>
    <property type="project" value="InterPro"/>
</dbReference>
<protein>
    <submittedName>
        <fullName evidence="2">Zinc finger MYM-type protein 1-like</fullName>
    </submittedName>
</protein>
<evidence type="ECO:0000259" key="1">
    <source>
        <dbReference type="Pfam" id="PF05699"/>
    </source>
</evidence>